<evidence type="ECO:0000313" key="2">
    <source>
        <dbReference type="Proteomes" id="UP000256970"/>
    </source>
</evidence>
<protein>
    <submittedName>
        <fullName evidence="1">Uncharacterized protein</fullName>
    </submittedName>
</protein>
<accession>A0A383VEU0</accession>
<name>A0A383VEU0_TETOB</name>
<dbReference type="AlphaFoldDB" id="A0A383VEU0"/>
<reference evidence="1 2" key="1">
    <citation type="submission" date="2016-10" db="EMBL/GenBank/DDBJ databases">
        <authorList>
            <person name="Cai Z."/>
        </authorList>
    </citation>
    <scope>NUCLEOTIDE SEQUENCE [LARGE SCALE GENOMIC DNA]</scope>
</reference>
<gene>
    <name evidence="1" type="ORF">BQ4739_LOCUS4567</name>
</gene>
<evidence type="ECO:0000313" key="1">
    <source>
        <dbReference type="EMBL" id="SZX64037.1"/>
    </source>
</evidence>
<keyword evidence="2" id="KW-1185">Reference proteome</keyword>
<organism evidence="1 2">
    <name type="scientific">Tetradesmus obliquus</name>
    <name type="common">Green alga</name>
    <name type="synonym">Acutodesmus obliquus</name>
    <dbReference type="NCBI Taxonomy" id="3088"/>
    <lineage>
        <taxon>Eukaryota</taxon>
        <taxon>Viridiplantae</taxon>
        <taxon>Chlorophyta</taxon>
        <taxon>core chlorophytes</taxon>
        <taxon>Chlorophyceae</taxon>
        <taxon>CS clade</taxon>
        <taxon>Sphaeropleales</taxon>
        <taxon>Scenedesmaceae</taxon>
        <taxon>Tetradesmus</taxon>
    </lineage>
</organism>
<dbReference type="EMBL" id="FNXT01000363">
    <property type="protein sequence ID" value="SZX64037.1"/>
    <property type="molecule type" value="Genomic_DNA"/>
</dbReference>
<proteinExistence type="predicted"/>
<sequence length="300" mass="33389">MEISSITLPLDPNDFPELADRLPTPKEGWSFANTKDLTSSRLDTTTGVIRLIIKHRLVKGVTADAVYWLYRNLHKRVKYPPSDATAKDIPLFQLLHPVDHLSMKCTTCNGAKDRIEAGSSLDFIELQMTKCRVAPIPFWNCSDEATGKDKRVGFVKGDPKDDWYLKYLPTRVTNTVLQLSIKGYKAFGSTEGYKISYVSHDFANATDAQGAHIGLNVTTTVRVGLLKPGAPGTNEMIYDISNSSFPLVNGQIRNRLLGNTDVGSTRKIGRGQMLHSIQEWQNLANWLQPVWAANKAKMPA</sequence>
<dbReference type="Proteomes" id="UP000256970">
    <property type="component" value="Unassembled WGS sequence"/>
</dbReference>